<dbReference type="InterPro" id="IPR006083">
    <property type="entry name" value="PRK/URK"/>
</dbReference>
<dbReference type="GO" id="GO:0016787">
    <property type="term" value="F:hydrolase activity"/>
    <property type="evidence" value="ECO:0007669"/>
    <property type="project" value="UniProtKB-KW"/>
</dbReference>
<dbReference type="NCBIfam" id="NF006746">
    <property type="entry name" value="PRK09270.1-5"/>
    <property type="match status" value="1"/>
</dbReference>
<name>A0ABV3WPS5_9HYPH</name>
<evidence type="ECO:0000313" key="2">
    <source>
        <dbReference type="EMBL" id="MEX4006149.1"/>
    </source>
</evidence>
<comment type="caution">
    <text evidence="2">The sequence shown here is derived from an EMBL/GenBank/DDBJ whole genome shotgun (WGS) entry which is preliminary data.</text>
</comment>
<proteinExistence type="predicted"/>
<dbReference type="RefSeq" id="WP_368801508.1">
    <property type="nucleotide sequence ID" value="NZ_JAZHFV010000001.1"/>
</dbReference>
<evidence type="ECO:0000313" key="3">
    <source>
        <dbReference type="Proteomes" id="UP001559025"/>
    </source>
</evidence>
<feature type="domain" description="Phosphoribulokinase/uridine kinase" evidence="1">
    <location>
        <begin position="22"/>
        <end position="178"/>
    </location>
</feature>
<reference evidence="2 3" key="1">
    <citation type="submission" date="2024-01" db="EMBL/GenBank/DDBJ databases">
        <title>New evidence supports the origin of RcGTA from prophage.</title>
        <authorList>
            <person name="Xu Y."/>
            <person name="Liu B."/>
            <person name="Chen F."/>
        </authorList>
    </citation>
    <scope>NUCLEOTIDE SEQUENCE [LARGE SCALE GENOMIC DNA]</scope>
    <source>
        <strain evidence="2 3">CBW1107-2</strain>
    </source>
</reference>
<dbReference type="InterPro" id="IPR027417">
    <property type="entry name" value="P-loop_NTPase"/>
</dbReference>
<organism evidence="2 3">
    <name type="scientific">Neoaquamicrobium sediminum</name>
    <dbReference type="NCBI Taxonomy" id="1849104"/>
    <lineage>
        <taxon>Bacteria</taxon>
        <taxon>Pseudomonadati</taxon>
        <taxon>Pseudomonadota</taxon>
        <taxon>Alphaproteobacteria</taxon>
        <taxon>Hyphomicrobiales</taxon>
        <taxon>Phyllobacteriaceae</taxon>
        <taxon>Neoaquamicrobium</taxon>
    </lineage>
</organism>
<evidence type="ECO:0000259" key="1">
    <source>
        <dbReference type="Pfam" id="PF00485"/>
    </source>
</evidence>
<dbReference type="Gene3D" id="3.40.50.300">
    <property type="entry name" value="P-loop containing nucleotide triphosphate hydrolases"/>
    <property type="match status" value="3"/>
</dbReference>
<dbReference type="Proteomes" id="UP001559025">
    <property type="component" value="Unassembled WGS sequence"/>
</dbReference>
<sequence length="205" mass="22566">MSEIAHLAATLFRKAAGRKRIVVAIAGPPGSGKSTFAEALMPLLPEGTAVTVPMDGFHYDNAVLDARGLRARKGAPETFDFDGLRHVLERLGRADADVTVPVFDRKADLARAGAAVVPAEARFVLVEGNYLLLDESPWYGLGPLFDYSVWLDVPMQELERRLVQRWLDHGHAADEARNRVFSNDLPNAERVLASRRPPDETIRNG</sequence>
<dbReference type="SUPFAM" id="SSF52540">
    <property type="entry name" value="P-loop containing nucleoside triphosphate hydrolases"/>
    <property type="match status" value="1"/>
</dbReference>
<gene>
    <name evidence="2" type="ORF">V1479_02470</name>
</gene>
<dbReference type="EMBL" id="JAZHFV010000001">
    <property type="protein sequence ID" value="MEX4006149.1"/>
    <property type="molecule type" value="Genomic_DNA"/>
</dbReference>
<protein>
    <submittedName>
        <fullName evidence="2">Nucleoside triphosphate hydrolase</fullName>
    </submittedName>
</protein>
<keyword evidence="3" id="KW-1185">Reference proteome</keyword>
<dbReference type="Pfam" id="PF00485">
    <property type="entry name" value="PRK"/>
    <property type="match status" value="1"/>
</dbReference>
<dbReference type="PANTHER" id="PTHR10285">
    <property type="entry name" value="URIDINE KINASE"/>
    <property type="match status" value="1"/>
</dbReference>
<accession>A0ABV3WPS5</accession>
<keyword evidence="2" id="KW-0378">Hydrolase</keyword>